<dbReference type="KEGG" id="dpo:4801279"/>
<keyword evidence="3 8" id="KW-0217">Developmental protein</keyword>
<evidence type="ECO:0000313" key="9">
    <source>
        <dbReference type="Proteomes" id="UP000001819"/>
    </source>
</evidence>
<keyword evidence="5" id="KW-0272">Extracellular matrix</keyword>
<comment type="similarity">
    <text evidence="2 8">Belongs to the Wnt family.</text>
</comment>
<dbReference type="PANTHER" id="PTHR12027">
    <property type="entry name" value="WNT RELATED"/>
    <property type="match status" value="1"/>
</dbReference>
<keyword evidence="9" id="KW-1185">Reference proteome</keyword>
<proteinExistence type="inferred from homology"/>
<sequence>MKQGCSAIWTTSGLFVRGWEFLSLHKIPTEDKFPVFRPGPNFPRARPRMALAPGINSQAISIHHSVELEKARRQHIIPHTPHKMFFILNLILAITGSSAGVIEPMNYYQYTQFQAPLSWEAITSAGLKQALSSCQDSFKWQRWNCPSTDFVKRHTAPATPTPEREDVYVAAISMASIVHTLTKDCANGVIAGCGCTGNALNVPCSHEPLKAVELYEKRFGSGSGAAAHNQRVIGSLLQQSLVQECRCKQPGPQGKCLEEECVKVLKPFEAVAQDLLQMYDDAIQLDSTASNLKIMWENIPLDSLVFMQDSPNYCEPEASGRWTGTRGRQCSKDGSGSVEERLSCQQLCRVCGYRVRTQHVRSERRCNCKLVWGFRLQCDVCVQLERQYTCY</sequence>
<organism evidence="9 10">
    <name type="scientific">Drosophila pseudoobscura pseudoobscura</name>
    <name type="common">Fruit fly</name>
    <dbReference type="NCBI Taxonomy" id="46245"/>
    <lineage>
        <taxon>Eukaryota</taxon>
        <taxon>Metazoa</taxon>
        <taxon>Ecdysozoa</taxon>
        <taxon>Arthropoda</taxon>
        <taxon>Hexapoda</taxon>
        <taxon>Insecta</taxon>
        <taxon>Pterygota</taxon>
        <taxon>Neoptera</taxon>
        <taxon>Endopterygota</taxon>
        <taxon>Diptera</taxon>
        <taxon>Brachycera</taxon>
        <taxon>Muscomorpha</taxon>
        <taxon>Ephydroidea</taxon>
        <taxon>Drosophilidae</taxon>
        <taxon>Drosophila</taxon>
        <taxon>Sophophora</taxon>
    </lineage>
</organism>
<evidence type="ECO:0000256" key="2">
    <source>
        <dbReference type="ARBA" id="ARBA00005683"/>
    </source>
</evidence>
<dbReference type="RefSeq" id="XP_001358399.3">
    <property type="nucleotide sequence ID" value="XM_001358362.4"/>
</dbReference>
<keyword evidence="4" id="KW-0964">Secreted</keyword>
<dbReference type="GO" id="GO:0030182">
    <property type="term" value="P:neuron differentiation"/>
    <property type="evidence" value="ECO:0007669"/>
    <property type="project" value="TreeGrafter"/>
</dbReference>
<dbReference type="PANTHER" id="PTHR12027:SF81">
    <property type="entry name" value="WNT INHIBITOR OF DORSAL PROTEIN"/>
    <property type="match status" value="1"/>
</dbReference>
<evidence type="ECO:0000256" key="1">
    <source>
        <dbReference type="ARBA" id="ARBA00004498"/>
    </source>
</evidence>
<dbReference type="GO" id="GO:0005125">
    <property type="term" value="F:cytokine activity"/>
    <property type="evidence" value="ECO:0007669"/>
    <property type="project" value="TreeGrafter"/>
</dbReference>
<reference evidence="9" key="1">
    <citation type="submission" date="2024-06" db="UniProtKB">
        <authorList>
            <consortium name="RefSeq"/>
        </authorList>
    </citation>
    <scope>NUCLEOTIDE SEQUENCE [LARGE SCALE GENOMIC DNA]</scope>
    <source>
        <strain evidence="9">MV2-25</strain>
    </source>
</reference>
<dbReference type="InterPro" id="IPR043158">
    <property type="entry name" value="Wnt_C"/>
</dbReference>
<dbReference type="InterPro" id="IPR005817">
    <property type="entry name" value="Wnt"/>
</dbReference>
<evidence type="ECO:0000256" key="6">
    <source>
        <dbReference type="ARBA" id="ARBA00022687"/>
    </source>
</evidence>
<dbReference type="SMART" id="SM00097">
    <property type="entry name" value="WNT1"/>
    <property type="match status" value="1"/>
</dbReference>
<comment type="subcellular location">
    <subcellularLocation>
        <location evidence="1 8">Secreted</location>
        <location evidence="1 8">Extracellular space</location>
        <location evidence="1 8">Extracellular matrix</location>
    </subcellularLocation>
</comment>
<dbReference type="GO" id="GO:0060070">
    <property type="term" value="P:canonical Wnt signaling pathway"/>
    <property type="evidence" value="ECO:0007669"/>
    <property type="project" value="TreeGrafter"/>
</dbReference>
<comment type="function">
    <text evidence="8">Ligand for members of the frizzled family of seven transmembrane receptors.</text>
</comment>
<keyword evidence="6 8" id="KW-0879">Wnt signaling pathway</keyword>
<dbReference type="GO" id="GO:0045165">
    <property type="term" value="P:cell fate commitment"/>
    <property type="evidence" value="ECO:0007669"/>
    <property type="project" value="TreeGrafter"/>
</dbReference>
<reference evidence="10" key="2">
    <citation type="submission" date="2025-08" db="UniProtKB">
        <authorList>
            <consortium name="RefSeq"/>
        </authorList>
    </citation>
    <scope>IDENTIFICATION</scope>
    <source>
        <strain evidence="10">MV-25-SWS-2005</strain>
        <tissue evidence="10">Whole body</tissue>
    </source>
</reference>
<dbReference type="GO" id="GO:0005109">
    <property type="term" value="F:frizzled binding"/>
    <property type="evidence" value="ECO:0007669"/>
    <property type="project" value="TreeGrafter"/>
</dbReference>
<protein>
    <recommendedName>
        <fullName evidence="8">Protein Wnt</fullName>
    </recommendedName>
</protein>
<evidence type="ECO:0000313" key="10">
    <source>
        <dbReference type="RefSeq" id="XP_001358399.3"/>
    </source>
</evidence>
<keyword evidence="7" id="KW-1015">Disulfide bond</keyword>
<dbReference type="Proteomes" id="UP000001819">
    <property type="component" value="Chromosome 2"/>
</dbReference>
<name>A0A6I8UNN7_DROPS</name>
<dbReference type="InParanoid" id="A0A6I8UNN7"/>
<dbReference type="GO" id="GO:0005615">
    <property type="term" value="C:extracellular space"/>
    <property type="evidence" value="ECO:0007669"/>
    <property type="project" value="TreeGrafter"/>
</dbReference>
<evidence type="ECO:0000256" key="3">
    <source>
        <dbReference type="ARBA" id="ARBA00022473"/>
    </source>
</evidence>
<evidence type="ECO:0000256" key="7">
    <source>
        <dbReference type="ARBA" id="ARBA00023157"/>
    </source>
</evidence>
<gene>
    <name evidence="10" type="primary">wntD</name>
</gene>
<dbReference type="PRINTS" id="PR01349">
    <property type="entry name" value="WNTPROTEIN"/>
</dbReference>
<dbReference type="FunFam" id="3.30.2460.20:FF:000006">
    <property type="entry name" value="Protein Wnt"/>
    <property type="match status" value="1"/>
</dbReference>
<evidence type="ECO:0000256" key="5">
    <source>
        <dbReference type="ARBA" id="ARBA00022530"/>
    </source>
</evidence>
<evidence type="ECO:0000256" key="8">
    <source>
        <dbReference type="RuleBase" id="RU003500"/>
    </source>
</evidence>
<dbReference type="AlphaFoldDB" id="A0A6I8UNN7"/>
<dbReference type="Gene3D" id="3.30.2460.20">
    <property type="match status" value="1"/>
</dbReference>
<evidence type="ECO:0000256" key="4">
    <source>
        <dbReference type="ARBA" id="ARBA00022525"/>
    </source>
</evidence>
<dbReference type="FunCoup" id="A0A6I8UNN7">
    <property type="interactions" value="173"/>
</dbReference>
<accession>A0A6I8UNN7</accession>
<dbReference type="Pfam" id="PF00110">
    <property type="entry name" value="wnt"/>
    <property type="match status" value="1"/>
</dbReference>